<organism evidence="1 2">
    <name type="scientific">Fulvivirga sediminis</name>
    <dbReference type="NCBI Taxonomy" id="2803949"/>
    <lineage>
        <taxon>Bacteria</taxon>
        <taxon>Pseudomonadati</taxon>
        <taxon>Bacteroidota</taxon>
        <taxon>Cytophagia</taxon>
        <taxon>Cytophagales</taxon>
        <taxon>Fulvivirgaceae</taxon>
        <taxon>Fulvivirga</taxon>
    </lineage>
</organism>
<evidence type="ECO:0000313" key="2">
    <source>
        <dbReference type="Proteomes" id="UP000659388"/>
    </source>
</evidence>
<dbReference type="AlphaFoldDB" id="A0A937F635"/>
<reference evidence="1" key="1">
    <citation type="submission" date="2021-01" db="EMBL/GenBank/DDBJ databases">
        <title>Fulvivirga kasyanovii gen. nov., sp nov., a novel member of the phylum Bacteroidetes isolated from seawater in a mussel farm.</title>
        <authorList>
            <person name="Zhao L.-H."/>
            <person name="Wang Z.-J."/>
        </authorList>
    </citation>
    <scope>NUCLEOTIDE SEQUENCE</scope>
    <source>
        <strain evidence="1">2943</strain>
    </source>
</reference>
<dbReference type="EMBL" id="JAESIY010000006">
    <property type="protein sequence ID" value="MBL3657066.1"/>
    <property type="molecule type" value="Genomic_DNA"/>
</dbReference>
<gene>
    <name evidence="1" type="ORF">JL102_13045</name>
</gene>
<name>A0A937F635_9BACT</name>
<accession>A0A937F635</accession>
<evidence type="ECO:0000313" key="1">
    <source>
        <dbReference type="EMBL" id="MBL3657066.1"/>
    </source>
</evidence>
<dbReference type="RefSeq" id="WP_202244857.1">
    <property type="nucleotide sequence ID" value="NZ_JAESIY010000006.1"/>
</dbReference>
<sequence length="149" mass="16514">MRHATIYITLITLLGLSSCLEDPDCNTLSSTTAIVKFYKESDGKADQIRVSSIKAEGFEDESIAKSDLFSSVELPIRTDQNSSTFLFVTEHGESNITFTYDVSTRFISDECGIEYIIRNLEIASTTMDSVVVVNNTLSNSSTEDVKIFN</sequence>
<dbReference type="PROSITE" id="PS51257">
    <property type="entry name" value="PROKAR_LIPOPROTEIN"/>
    <property type="match status" value="1"/>
</dbReference>
<keyword evidence="2" id="KW-1185">Reference proteome</keyword>
<protein>
    <submittedName>
        <fullName evidence="1">Uncharacterized protein</fullName>
    </submittedName>
</protein>
<comment type="caution">
    <text evidence="1">The sequence shown here is derived from an EMBL/GenBank/DDBJ whole genome shotgun (WGS) entry which is preliminary data.</text>
</comment>
<dbReference type="Proteomes" id="UP000659388">
    <property type="component" value="Unassembled WGS sequence"/>
</dbReference>
<proteinExistence type="predicted"/>
<dbReference type="InterPro" id="IPR045607">
    <property type="entry name" value="DUF6452"/>
</dbReference>
<dbReference type="Pfam" id="PF20050">
    <property type="entry name" value="DUF6452"/>
    <property type="match status" value="1"/>
</dbReference>